<evidence type="ECO:0000313" key="6">
    <source>
        <dbReference type="EMBL" id="QDP95130.1"/>
    </source>
</evidence>
<keyword evidence="4" id="KW-0804">Transcription</keyword>
<keyword evidence="7" id="KW-1185">Reference proteome</keyword>
<evidence type="ECO:0000313" key="7">
    <source>
        <dbReference type="Proteomes" id="UP000319263"/>
    </source>
</evidence>
<dbReference type="GO" id="GO:0045892">
    <property type="term" value="P:negative regulation of DNA-templated transcription"/>
    <property type="evidence" value="ECO:0007669"/>
    <property type="project" value="InterPro"/>
</dbReference>
<evidence type="ECO:0000256" key="5">
    <source>
        <dbReference type="SAM" id="MobiDB-lite"/>
    </source>
</evidence>
<dbReference type="AlphaFoldDB" id="A0A516PVE9"/>
<dbReference type="OrthoDB" id="9813987at2"/>
<keyword evidence="2" id="KW-0805">Transcription regulation</keyword>
<evidence type="ECO:0000256" key="4">
    <source>
        <dbReference type="ARBA" id="ARBA00023163"/>
    </source>
</evidence>
<dbReference type="Proteomes" id="UP000319263">
    <property type="component" value="Chromosome"/>
</dbReference>
<keyword evidence="3" id="KW-0238">DNA-binding</keyword>
<dbReference type="KEGG" id="mik:FOE78_03660"/>
<dbReference type="Pfam" id="PF03965">
    <property type="entry name" value="Penicillinase_R"/>
    <property type="match status" value="1"/>
</dbReference>
<comment type="similarity">
    <text evidence="1">Belongs to the BlaI transcriptional regulatory family.</text>
</comment>
<evidence type="ECO:0000256" key="2">
    <source>
        <dbReference type="ARBA" id="ARBA00023015"/>
    </source>
</evidence>
<evidence type="ECO:0000256" key="1">
    <source>
        <dbReference type="ARBA" id="ARBA00011046"/>
    </source>
</evidence>
<organism evidence="6 7">
    <name type="scientific">Microlunatus elymi</name>
    <dbReference type="NCBI Taxonomy" id="2596828"/>
    <lineage>
        <taxon>Bacteria</taxon>
        <taxon>Bacillati</taxon>
        <taxon>Actinomycetota</taxon>
        <taxon>Actinomycetes</taxon>
        <taxon>Propionibacteriales</taxon>
        <taxon>Propionibacteriaceae</taxon>
        <taxon>Microlunatus</taxon>
    </lineage>
</organism>
<dbReference type="InterPro" id="IPR036388">
    <property type="entry name" value="WH-like_DNA-bd_sf"/>
</dbReference>
<sequence length="136" mass="14529">MQAAAKPTGGGAEVRSRRRSRGGLEEAVVEVLSKAKRPMTTAEVREALGGDLAYTTVMTVLARLHGKSAVTRQAEGRGYAYAAIRDPAERTARRMQHLLAGDADSATVLTRFVDNLSPADEATLRALLEVDRPSAP</sequence>
<dbReference type="SUPFAM" id="SSF46785">
    <property type="entry name" value="Winged helix' DNA-binding domain"/>
    <property type="match status" value="1"/>
</dbReference>
<dbReference type="Gene3D" id="1.10.10.10">
    <property type="entry name" value="Winged helix-like DNA-binding domain superfamily/Winged helix DNA-binding domain"/>
    <property type="match status" value="1"/>
</dbReference>
<dbReference type="GO" id="GO:0003677">
    <property type="term" value="F:DNA binding"/>
    <property type="evidence" value="ECO:0007669"/>
    <property type="project" value="UniProtKB-KW"/>
</dbReference>
<feature type="region of interest" description="Disordered" evidence="5">
    <location>
        <begin position="1"/>
        <end position="24"/>
    </location>
</feature>
<name>A0A516PVE9_9ACTN</name>
<dbReference type="InterPro" id="IPR005650">
    <property type="entry name" value="BlaI_family"/>
</dbReference>
<dbReference type="InterPro" id="IPR036390">
    <property type="entry name" value="WH_DNA-bd_sf"/>
</dbReference>
<protein>
    <submittedName>
        <fullName evidence="6">BlaI/MecI/CopY family transcriptional regulator</fullName>
    </submittedName>
</protein>
<accession>A0A516PVE9</accession>
<dbReference type="EMBL" id="CP041692">
    <property type="protein sequence ID" value="QDP95130.1"/>
    <property type="molecule type" value="Genomic_DNA"/>
</dbReference>
<gene>
    <name evidence="6" type="ORF">FOE78_03660</name>
</gene>
<evidence type="ECO:0000256" key="3">
    <source>
        <dbReference type="ARBA" id="ARBA00023125"/>
    </source>
</evidence>
<proteinExistence type="inferred from homology"/>
<reference evidence="6 7" key="1">
    <citation type="submission" date="2019-07" db="EMBL/GenBank/DDBJ databases">
        <title>Microlunatus dokdonensis sp. nov. isolated from the rhizospheric soil of the wild plant Elymus tsukushiensis.</title>
        <authorList>
            <person name="Ghim S.-Y."/>
            <person name="Hwang Y.-J."/>
            <person name="Son J.-S."/>
            <person name="Shin J.-H."/>
        </authorList>
    </citation>
    <scope>NUCLEOTIDE SEQUENCE [LARGE SCALE GENOMIC DNA]</scope>
    <source>
        <strain evidence="6 7">KUDC0627</strain>
    </source>
</reference>